<name>A0A7X0C7D9_9ACTN</name>
<dbReference type="Proteomes" id="UP000583800">
    <property type="component" value="Unassembled WGS sequence"/>
</dbReference>
<dbReference type="RefSeq" id="WP_185087385.1">
    <property type="nucleotide sequence ID" value="NZ_JACHJB010000002.1"/>
</dbReference>
<evidence type="ECO:0000313" key="3">
    <source>
        <dbReference type="Proteomes" id="UP000583800"/>
    </source>
</evidence>
<gene>
    <name evidence="2" type="ORF">FHU36_006430</name>
</gene>
<proteinExistence type="predicted"/>
<evidence type="ECO:0000256" key="1">
    <source>
        <dbReference type="SAM" id="MobiDB-lite"/>
    </source>
</evidence>
<accession>A0A7X0C7D9</accession>
<reference evidence="2 3" key="1">
    <citation type="submission" date="2020-08" db="EMBL/GenBank/DDBJ databases">
        <title>Sequencing the genomes of 1000 actinobacteria strains.</title>
        <authorList>
            <person name="Klenk H.-P."/>
        </authorList>
    </citation>
    <scope>NUCLEOTIDE SEQUENCE [LARGE SCALE GENOMIC DNA]</scope>
    <source>
        <strain evidence="2 3">DSM 45913</strain>
    </source>
</reference>
<feature type="region of interest" description="Disordered" evidence="1">
    <location>
        <begin position="37"/>
        <end position="92"/>
    </location>
</feature>
<protein>
    <submittedName>
        <fullName evidence="2">Uncharacterized protein</fullName>
    </submittedName>
</protein>
<evidence type="ECO:0000313" key="2">
    <source>
        <dbReference type="EMBL" id="MBB6349885.1"/>
    </source>
</evidence>
<feature type="compositionally biased region" description="Basic and acidic residues" evidence="1">
    <location>
        <begin position="78"/>
        <end position="92"/>
    </location>
</feature>
<organism evidence="2 3">
    <name type="scientific">Nonomuraea muscovyensis</name>
    <dbReference type="NCBI Taxonomy" id="1124761"/>
    <lineage>
        <taxon>Bacteria</taxon>
        <taxon>Bacillati</taxon>
        <taxon>Actinomycetota</taxon>
        <taxon>Actinomycetes</taxon>
        <taxon>Streptosporangiales</taxon>
        <taxon>Streptosporangiaceae</taxon>
        <taxon>Nonomuraea</taxon>
    </lineage>
</organism>
<sequence>MTAIIRLNAPSMIRLRTSPGSGIAGSAAVSRLTLRDHASGRKAQPFRHHHPDGHERAQVSAVAQPGERGDGEPCPDQDLARDKQEIHDPDIS</sequence>
<keyword evidence="3" id="KW-1185">Reference proteome</keyword>
<comment type="caution">
    <text evidence="2">The sequence shown here is derived from an EMBL/GenBank/DDBJ whole genome shotgun (WGS) entry which is preliminary data.</text>
</comment>
<dbReference type="AlphaFoldDB" id="A0A7X0C7D9"/>
<dbReference type="EMBL" id="JACHJB010000002">
    <property type="protein sequence ID" value="MBB6349885.1"/>
    <property type="molecule type" value="Genomic_DNA"/>
</dbReference>